<name>A0A166AKZ4_9EURY</name>
<evidence type="ECO:0000313" key="7">
    <source>
        <dbReference type="EMBL" id="KZX12171.1"/>
    </source>
</evidence>
<reference evidence="7 8" key="1">
    <citation type="submission" date="2016-04" db="EMBL/GenBank/DDBJ databases">
        <title>Genome sequence of Methanobrevibacter filiformis DSM 11501.</title>
        <authorList>
            <person name="Poehlein A."/>
            <person name="Seedorf H."/>
            <person name="Daniel R."/>
        </authorList>
    </citation>
    <scope>NUCLEOTIDE SEQUENCE [LARGE SCALE GENOMIC DNA]</scope>
    <source>
        <strain evidence="7 8">DSM 11501</strain>
    </source>
</reference>
<dbReference type="GO" id="GO:0004325">
    <property type="term" value="F:ferrochelatase activity"/>
    <property type="evidence" value="ECO:0007669"/>
    <property type="project" value="InterPro"/>
</dbReference>
<dbReference type="OrthoDB" id="10510at2157"/>
<dbReference type="EC" id="1.3.1.76" evidence="2"/>
<dbReference type="InterPro" id="IPR028161">
    <property type="entry name" value="Met8-like"/>
</dbReference>
<keyword evidence="4" id="KW-0520">NAD</keyword>
<dbReference type="NCBIfam" id="TIGR01470">
    <property type="entry name" value="cysG_Nterm"/>
    <property type="match status" value="1"/>
</dbReference>
<organism evidence="7 8">
    <name type="scientific">Methanobrevibacter filiformis</name>
    <dbReference type="NCBI Taxonomy" id="55758"/>
    <lineage>
        <taxon>Archaea</taxon>
        <taxon>Methanobacteriati</taxon>
        <taxon>Methanobacteriota</taxon>
        <taxon>Methanomada group</taxon>
        <taxon>Methanobacteria</taxon>
        <taxon>Methanobacteriales</taxon>
        <taxon>Methanobacteriaceae</taxon>
        <taxon>Methanobrevibacter</taxon>
    </lineage>
</organism>
<dbReference type="PATRIC" id="fig|55758.3.peg.1371"/>
<protein>
    <recommendedName>
        <fullName evidence="2">precorrin-2 dehydrogenase</fullName>
        <ecNumber evidence="2">1.3.1.76</ecNumber>
    </recommendedName>
</protein>
<dbReference type="InterPro" id="IPR006367">
    <property type="entry name" value="Sirohaem_synthase_N"/>
</dbReference>
<dbReference type="Gene3D" id="1.10.8.610">
    <property type="entry name" value="SirC, precorrin-2 dehydrogenase, C-terminal helical domain-like"/>
    <property type="match status" value="1"/>
</dbReference>
<dbReference type="Pfam" id="PF13241">
    <property type="entry name" value="NAD_binding_7"/>
    <property type="match status" value="1"/>
</dbReference>
<evidence type="ECO:0000256" key="3">
    <source>
        <dbReference type="ARBA" id="ARBA00023002"/>
    </source>
</evidence>
<dbReference type="PANTHER" id="PTHR35330:SF1">
    <property type="entry name" value="SIROHEME BIOSYNTHESIS PROTEIN MET8"/>
    <property type="match status" value="1"/>
</dbReference>
<dbReference type="Gene3D" id="3.40.50.720">
    <property type="entry name" value="NAD(P)-binding Rossmann-like Domain"/>
    <property type="match status" value="1"/>
</dbReference>
<dbReference type="Proteomes" id="UP000077066">
    <property type="component" value="Unassembled WGS sequence"/>
</dbReference>
<evidence type="ECO:0000256" key="6">
    <source>
        <dbReference type="ARBA" id="ARBA00047561"/>
    </source>
</evidence>
<keyword evidence="8" id="KW-1185">Reference proteome</keyword>
<dbReference type="InterPro" id="IPR036291">
    <property type="entry name" value="NAD(P)-bd_dom_sf"/>
</dbReference>
<dbReference type="UniPathway" id="UPA00262">
    <property type="reaction ID" value="UER00222"/>
</dbReference>
<evidence type="ECO:0000313" key="8">
    <source>
        <dbReference type="Proteomes" id="UP000077066"/>
    </source>
</evidence>
<keyword evidence="5" id="KW-0627">Porphyrin biosynthesis</keyword>
<dbReference type="GO" id="GO:0043115">
    <property type="term" value="F:precorrin-2 dehydrogenase activity"/>
    <property type="evidence" value="ECO:0007669"/>
    <property type="project" value="UniProtKB-EC"/>
</dbReference>
<dbReference type="SUPFAM" id="SSF51735">
    <property type="entry name" value="NAD(P)-binding Rossmann-fold domains"/>
    <property type="match status" value="1"/>
</dbReference>
<proteinExistence type="predicted"/>
<dbReference type="GO" id="GO:0019354">
    <property type="term" value="P:siroheme biosynthetic process"/>
    <property type="evidence" value="ECO:0007669"/>
    <property type="project" value="UniProtKB-UniPathway"/>
</dbReference>
<gene>
    <name evidence="7" type="primary">sirC</name>
    <name evidence="7" type="ORF">MBFIL_11970</name>
</gene>
<comment type="caution">
    <text evidence="7">The sequence shown here is derived from an EMBL/GenBank/DDBJ whole genome shotgun (WGS) entry which is preliminary data.</text>
</comment>
<dbReference type="InterPro" id="IPR042518">
    <property type="entry name" value="SirC_C"/>
</dbReference>
<dbReference type="PANTHER" id="PTHR35330">
    <property type="entry name" value="SIROHEME BIOSYNTHESIS PROTEIN MET8"/>
    <property type="match status" value="1"/>
</dbReference>
<dbReference type="STRING" id="55758.MBFIL_11970"/>
<accession>A0A166AKZ4</accession>
<evidence type="ECO:0000256" key="5">
    <source>
        <dbReference type="ARBA" id="ARBA00023244"/>
    </source>
</evidence>
<sequence>MEGTSLFLKTNDKKVLIIGSGEVGSRRAERFLDTRAEVIIVGNTISDMLKDKGATLKSIKSKEDVDTLVKWADIIIIASGDNELNEYVGKVSKDMEKLVNRADYPEKGNIIVPTKFKIADIEISIYTQGKSPLVAKKLREKLEKAISEKDILEIEVQDHVRSILKDKIDSQKKRKEILYEIANNNEIVKLISEGKLNTAKKYAEDIINS</sequence>
<comment type="pathway">
    <text evidence="1">Porphyrin-containing compound metabolism; siroheme biosynthesis; sirohydrochlorin from precorrin-2: step 1/1.</text>
</comment>
<keyword evidence="3 7" id="KW-0560">Oxidoreductase</keyword>
<evidence type="ECO:0000256" key="4">
    <source>
        <dbReference type="ARBA" id="ARBA00023027"/>
    </source>
</evidence>
<dbReference type="RefSeq" id="WP_066972614.1">
    <property type="nucleotide sequence ID" value="NZ_LWMT01000233.1"/>
</dbReference>
<dbReference type="EMBL" id="LWMT01000233">
    <property type="protein sequence ID" value="KZX12171.1"/>
    <property type="molecule type" value="Genomic_DNA"/>
</dbReference>
<dbReference type="AlphaFoldDB" id="A0A166AKZ4"/>
<comment type="catalytic activity">
    <reaction evidence="6">
        <text>precorrin-2 + NAD(+) = sirohydrochlorin + NADH + 2 H(+)</text>
        <dbReference type="Rhea" id="RHEA:15613"/>
        <dbReference type="ChEBI" id="CHEBI:15378"/>
        <dbReference type="ChEBI" id="CHEBI:57540"/>
        <dbReference type="ChEBI" id="CHEBI:57945"/>
        <dbReference type="ChEBI" id="CHEBI:58351"/>
        <dbReference type="ChEBI" id="CHEBI:58827"/>
        <dbReference type="EC" id="1.3.1.76"/>
    </reaction>
</comment>
<dbReference type="SUPFAM" id="SSF75615">
    <property type="entry name" value="Siroheme synthase middle domains-like"/>
    <property type="match status" value="1"/>
</dbReference>
<evidence type="ECO:0000256" key="1">
    <source>
        <dbReference type="ARBA" id="ARBA00005010"/>
    </source>
</evidence>
<evidence type="ECO:0000256" key="2">
    <source>
        <dbReference type="ARBA" id="ARBA00012400"/>
    </source>
</evidence>